<reference evidence="1 2" key="1">
    <citation type="submission" date="2013-03" db="EMBL/GenBank/DDBJ databases">
        <title>The Genome Sequence of Cladophialophora psammophila CBS 110553.</title>
        <authorList>
            <consortium name="The Broad Institute Genomics Platform"/>
            <person name="Cuomo C."/>
            <person name="de Hoog S."/>
            <person name="Gorbushina A."/>
            <person name="Walker B."/>
            <person name="Young S.K."/>
            <person name="Zeng Q."/>
            <person name="Gargeya S."/>
            <person name="Fitzgerald M."/>
            <person name="Haas B."/>
            <person name="Abouelleil A."/>
            <person name="Allen A.W."/>
            <person name="Alvarado L."/>
            <person name="Arachchi H.M."/>
            <person name="Berlin A.M."/>
            <person name="Chapman S.B."/>
            <person name="Gainer-Dewar J."/>
            <person name="Goldberg J."/>
            <person name="Griggs A."/>
            <person name="Gujja S."/>
            <person name="Hansen M."/>
            <person name="Howarth C."/>
            <person name="Imamovic A."/>
            <person name="Ireland A."/>
            <person name="Larimer J."/>
            <person name="McCowan C."/>
            <person name="Murphy C."/>
            <person name="Pearson M."/>
            <person name="Poon T.W."/>
            <person name="Priest M."/>
            <person name="Roberts A."/>
            <person name="Saif S."/>
            <person name="Shea T."/>
            <person name="Sisk P."/>
            <person name="Sykes S."/>
            <person name="Wortman J."/>
            <person name="Nusbaum C."/>
            <person name="Birren B."/>
        </authorList>
    </citation>
    <scope>NUCLEOTIDE SEQUENCE [LARGE SCALE GENOMIC DNA]</scope>
    <source>
        <strain evidence="1 2">CBS 110553</strain>
    </source>
</reference>
<accession>W9WXZ8</accession>
<dbReference type="RefSeq" id="XP_007745767.1">
    <property type="nucleotide sequence ID" value="XM_007747577.1"/>
</dbReference>
<comment type="caution">
    <text evidence="1">The sequence shown here is derived from an EMBL/GenBank/DDBJ whole genome shotgun (WGS) entry which is preliminary data.</text>
</comment>
<dbReference type="Gene3D" id="3.50.50.60">
    <property type="entry name" value="FAD/NAD(P)-binding domain"/>
    <property type="match status" value="2"/>
</dbReference>
<proteinExistence type="predicted"/>
<evidence type="ECO:0000313" key="1">
    <source>
        <dbReference type="EMBL" id="EXJ69915.1"/>
    </source>
</evidence>
<dbReference type="InterPro" id="IPR036188">
    <property type="entry name" value="FAD/NAD-bd_sf"/>
</dbReference>
<protein>
    <submittedName>
        <fullName evidence="1">Uncharacterized protein</fullName>
    </submittedName>
</protein>
<sequence length="280" mass="31449">MSLTMQRYLPQPWEAMSNNMLAKIQNTSFKLKPEWRINPAPSLVHNVPTVTDTLIPGLEKGEIQSVEIAERITGEFAVELANGKVVEVDTIIWCTGYHVDYSVVGDFDPTLETCHTGVSEGALEVMSTPPIKDPASKLKQFEPPIPRLYQNLLSLSHPDSLAFLGTAAIPSAAFQIYDLATMAIAQLWKPDDSSPDWLDETSGCRVDKHLGYGRTGWAFWLNNREFCNSLMDGIYSPHVYRLFDSHGKQKAWASAKEAIIGANEEAERRRKDRVQRKQKD</sequence>
<dbReference type="GeneID" id="19191694"/>
<dbReference type="AlphaFoldDB" id="W9WXZ8"/>
<organism evidence="1 2">
    <name type="scientific">Cladophialophora psammophila CBS 110553</name>
    <dbReference type="NCBI Taxonomy" id="1182543"/>
    <lineage>
        <taxon>Eukaryota</taxon>
        <taxon>Fungi</taxon>
        <taxon>Dikarya</taxon>
        <taxon>Ascomycota</taxon>
        <taxon>Pezizomycotina</taxon>
        <taxon>Eurotiomycetes</taxon>
        <taxon>Chaetothyriomycetidae</taxon>
        <taxon>Chaetothyriales</taxon>
        <taxon>Herpotrichiellaceae</taxon>
        <taxon>Cladophialophora</taxon>
    </lineage>
</organism>
<keyword evidence="2" id="KW-1185">Reference proteome</keyword>
<name>W9WXZ8_9EURO</name>
<gene>
    <name evidence="1" type="ORF">A1O5_06988</name>
</gene>
<dbReference type="EMBL" id="AMGX01000010">
    <property type="protein sequence ID" value="EXJ69915.1"/>
    <property type="molecule type" value="Genomic_DNA"/>
</dbReference>
<dbReference type="OrthoDB" id="66881at2759"/>
<dbReference type="eggNOG" id="KOG1399">
    <property type="taxonomic scope" value="Eukaryota"/>
</dbReference>
<dbReference type="Proteomes" id="UP000019471">
    <property type="component" value="Unassembled WGS sequence"/>
</dbReference>
<evidence type="ECO:0000313" key="2">
    <source>
        <dbReference type="Proteomes" id="UP000019471"/>
    </source>
</evidence>
<dbReference type="HOGENOM" id="CLU_993987_0_0_1"/>